<comment type="caution">
    <text evidence="1">The sequence shown here is derived from an EMBL/GenBank/DDBJ whole genome shotgun (WGS) entry which is preliminary data.</text>
</comment>
<evidence type="ECO:0008006" key="3">
    <source>
        <dbReference type="Google" id="ProtNLM"/>
    </source>
</evidence>
<gene>
    <name evidence="1" type="ORF">FPZ12_019780</name>
</gene>
<name>A0A5N0V079_9PSEU</name>
<keyword evidence="2" id="KW-1185">Reference proteome</keyword>
<organism evidence="1 2">
    <name type="scientific">Amycolatopsis acidicola</name>
    <dbReference type="NCBI Taxonomy" id="2596893"/>
    <lineage>
        <taxon>Bacteria</taxon>
        <taxon>Bacillati</taxon>
        <taxon>Actinomycetota</taxon>
        <taxon>Actinomycetes</taxon>
        <taxon>Pseudonocardiales</taxon>
        <taxon>Pseudonocardiaceae</taxon>
        <taxon>Amycolatopsis</taxon>
    </lineage>
</organism>
<dbReference type="RefSeq" id="WP_144749789.1">
    <property type="nucleotide sequence ID" value="NZ_VMNW02000028.1"/>
</dbReference>
<dbReference type="AlphaFoldDB" id="A0A5N0V079"/>
<sequence>MARQEKPAVGVLMLAGRMADVPGCMASDASFAHPVHRKVVSGSSTPRRPADIPPMLPNYLDAARELRDDGVDVITANCGLLALAQQQVADAVDVPVVLSSLIAVPTVARMIGPHRRVGILTFFVDAVGEENFTACGWSSSEAPVSVAGVGRYRSWNRFLETKEMDGELRARLRDDLLEVITEFLARESDIGALVSECTMLPAVLSELRPLIPVPVFDILTVIDWAVSGSRHSVVGDAH</sequence>
<dbReference type="Gene3D" id="3.40.50.12500">
    <property type="match status" value="1"/>
</dbReference>
<dbReference type="Proteomes" id="UP000319769">
    <property type="component" value="Unassembled WGS sequence"/>
</dbReference>
<reference evidence="1" key="1">
    <citation type="submission" date="2019-09" db="EMBL/GenBank/DDBJ databases">
        <authorList>
            <person name="Teo W.F.A."/>
            <person name="Duangmal K."/>
        </authorList>
    </citation>
    <scope>NUCLEOTIDE SEQUENCE [LARGE SCALE GENOMIC DNA]</scope>
    <source>
        <strain evidence="1">K81G1</strain>
    </source>
</reference>
<accession>A0A5N0V079</accession>
<proteinExistence type="predicted"/>
<evidence type="ECO:0000313" key="1">
    <source>
        <dbReference type="EMBL" id="KAA9159612.1"/>
    </source>
</evidence>
<evidence type="ECO:0000313" key="2">
    <source>
        <dbReference type="Proteomes" id="UP000319769"/>
    </source>
</evidence>
<protein>
    <recommendedName>
        <fullName evidence="3">Aspartate/glutamate racemase family protein</fullName>
    </recommendedName>
</protein>
<dbReference type="OrthoDB" id="5465390at2"/>
<dbReference type="InterPro" id="IPR053714">
    <property type="entry name" value="Iso_Racemase_Enz_sf"/>
</dbReference>
<dbReference type="EMBL" id="VMNW02000028">
    <property type="protein sequence ID" value="KAA9159612.1"/>
    <property type="molecule type" value="Genomic_DNA"/>
</dbReference>